<dbReference type="PANTHER" id="PTHR24410">
    <property type="entry name" value="HL07962P-RELATED"/>
    <property type="match status" value="1"/>
</dbReference>
<dbReference type="AlphaFoldDB" id="V4AAV5"/>
<proteinExistence type="predicted"/>
<organism evidence="2 3">
    <name type="scientific">Lottia gigantea</name>
    <name type="common">Giant owl limpet</name>
    <dbReference type="NCBI Taxonomy" id="225164"/>
    <lineage>
        <taxon>Eukaryota</taxon>
        <taxon>Metazoa</taxon>
        <taxon>Spiralia</taxon>
        <taxon>Lophotrochozoa</taxon>
        <taxon>Mollusca</taxon>
        <taxon>Gastropoda</taxon>
        <taxon>Patellogastropoda</taxon>
        <taxon>Lottioidea</taxon>
        <taxon>Lottiidae</taxon>
        <taxon>Lottia</taxon>
    </lineage>
</organism>
<gene>
    <name evidence="2" type="ORF">LOTGIDRAFT_172763</name>
</gene>
<dbReference type="PROSITE" id="PS50097">
    <property type="entry name" value="BTB"/>
    <property type="match status" value="1"/>
</dbReference>
<keyword evidence="3" id="KW-1185">Reference proteome</keyword>
<protein>
    <recommendedName>
        <fullName evidence="1">BTB domain-containing protein</fullName>
    </recommendedName>
</protein>
<dbReference type="EMBL" id="KB200538">
    <property type="protein sequence ID" value="ESP01134.1"/>
    <property type="molecule type" value="Genomic_DNA"/>
</dbReference>
<sequence>MNSEESKIPLLQADYLNNDDIVDSVVTNSETDLLLISHFKTNFPEKRQVMVFKEKQPAVVTLLPELCDVIFLVGKNKMPVFAVKSIIISQSRVLYQMLLDNKREKTGSKRPPNASKARVMLPDYHPNVIQKLIDFLHSGKLRLTTRNIVGLYCAAVEFDVLEVRRVCSHYLNSLKPHQIPHVKLSLYSYGCKPGVKYILNILNWTKRCQISIQRAS</sequence>
<evidence type="ECO:0000313" key="3">
    <source>
        <dbReference type="Proteomes" id="UP000030746"/>
    </source>
</evidence>
<evidence type="ECO:0000313" key="2">
    <source>
        <dbReference type="EMBL" id="ESP01134.1"/>
    </source>
</evidence>
<dbReference type="PANTHER" id="PTHR24410:SF23">
    <property type="entry name" value="BTB DOMAIN-CONTAINING PROTEIN-RELATED"/>
    <property type="match status" value="1"/>
</dbReference>
<accession>V4AAV5</accession>
<feature type="domain" description="BTB" evidence="1">
    <location>
        <begin position="67"/>
        <end position="145"/>
    </location>
</feature>
<dbReference type="OrthoDB" id="6359816at2759"/>
<dbReference type="Proteomes" id="UP000030746">
    <property type="component" value="Unassembled WGS sequence"/>
</dbReference>
<dbReference type="GeneID" id="20242178"/>
<dbReference type="SMART" id="SM00225">
    <property type="entry name" value="BTB"/>
    <property type="match status" value="1"/>
</dbReference>
<dbReference type="KEGG" id="lgi:LOTGIDRAFT_172763"/>
<dbReference type="InterPro" id="IPR051481">
    <property type="entry name" value="BTB-POZ/Galectin-3-binding"/>
</dbReference>
<dbReference type="OMA" id="ICASTEY"/>
<dbReference type="RefSeq" id="XP_009048184.1">
    <property type="nucleotide sequence ID" value="XM_009049936.1"/>
</dbReference>
<dbReference type="CTD" id="20242178"/>
<name>V4AAV5_LOTGI</name>
<evidence type="ECO:0000259" key="1">
    <source>
        <dbReference type="PROSITE" id="PS50097"/>
    </source>
</evidence>
<dbReference type="SUPFAM" id="SSF54695">
    <property type="entry name" value="POZ domain"/>
    <property type="match status" value="1"/>
</dbReference>
<dbReference type="Gene3D" id="3.30.710.10">
    <property type="entry name" value="Potassium Channel Kv1.1, Chain A"/>
    <property type="match status" value="1"/>
</dbReference>
<dbReference type="Pfam" id="PF00651">
    <property type="entry name" value="BTB"/>
    <property type="match status" value="1"/>
</dbReference>
<dbReference type="HOGENOM" id="CLU_1278920_0_0_1"/>
<dbReference type="InterPro" id="IPR011333">
    <property type="entry name" value="SKP1/BTB/POZ_sf"/>
</dbReference>
<dbReference type="InterPro" id="IPR000210">
    <property type="entry name" value="BTB/POZ_dom"/>
</dbReference>
<reference evidence="2 3" key="1">
    <citation type="journal article" date="2013" name="Nature">
        <title>Insights into bilaterian evolution from three spiralian genomes.</title>
        <authorList>
            <person name="Simakov O."/>
            <person name="Marletaz F."/>
            <person name="Cho S.J."/>
            <person name="Edsinger-Gonzales E."/>
            <person name="Havlak P."/>
            <person name="Hellsten U."/>
            <person name="Kuo D.H."/>
            <person name="Larsson T."/>
            <person name="Lv J."/>
            <person name="Arendt D."/>
            <person name="Savage R."/>
            <person name="Osoegawa K."/>
            <person name="de Jong P."/>
            <person name="Grimwood J."/>
            <person name="Chapman J.A."/>
            <person name="Shapiro H."/>
            <person name="Aerts A."/>
            <person name="Otillar R.P."/>
            <person name="Terry A.Y."/>
            <person name="Boore J.L."/>
            <person name="Grigoriev I.V."/>
            <person name="Lindberg D.R."/>
            <person name="Seaver E.C."/>
            <person name="Weisblat D.A."/>
            <person name="Putnam N.H."/>
            <person name="Rokhsar D.S."/>
        </authorList>
    </citation>
    <scope>NUCLEOTIDE SEQUENCE [LARGE SCALE GENOMIC DNA]</scope>
</reference>